<comment type="subunit">
    <text evidence="11">Component of a multi-subunit COQ enzyme complex.</text>
</comment>
<reference evidence="15" key="2">
    <citation type="submission" date="2019-11" db="UniProtKB">
        <authorList>
            <consortium name="WormBaseParasite"/>
        </authorList>
    </citation>
    <scope>IDENTIFICATION</scope>
    <source>
        <strain evidence="15">Puerto Rican</strain>
    </source>
</reference>
<dbReference type="UniPathway" id="UPA00232"/>
<keyword evidence="12" id="KW-0812">Transmembrane</keyword>
<feature type="domain" description="FAD-binding" evidence="13">
    <location>
        <begin position="55"/>
        <end position="312"/>
    </location>
</feature>
<dbReference type="InterPro" id="IPR002938">
    <property type="entry name" value="FAD-bd"/>
</dbReference>
<evidence type="ECO:0000256" key="1">
    <source>
        <dbReference type="ARBA" id="ARBA00001974"/>
    </source>
</evidence>
<evidence type="ECO:0000256" key="2">
    <source>
        <dbReference type="ARBA" id="ARBA00005349"/>
    </source>
</evidence>
<dbReference type="GO" id="GO:0016712">
    <property type="term" value="F:oxidoreductase activity, acting on paired donors, with incorporation or reduction of molecular oxygen, reduced flavin or flavoprotein as one donor, and incorporation of one atom of oxygen"/>
    <property type="evidence" value="ECO:0007669"/>
    <property type="project" value="UniProtKB-UniRule"/>
</dbReference>
<keyword evidence="14" id="KW-1185">Reference proteome</keyword>
<dbReference type="PANTHER" id="PTHR43876">
    <property type="entry name" value="UBIQUINONE BIOSYNTHESIS MONOOXYGENASE COQ6, MITOCHONDRIAL"/>
    <property type="match status" value="1"/>
</dbReference>
<comment type="similarity">
    <text evidence="2 11">Belongs to the UbiH/COQ6 family.</text>
</comment>
<dbReference type="FunCoup" id="A0A5K4ERT2">
    <property type="interactions" value="1281"/>
</dbReference>
<evidence type="ECO:0000256" key="11">
    <source>
        <dbReference type="HAMAP-Rule" id="MF_03193"/>
    </source>
</evidence>
<dbReference type="AlphaFoldDB" id="A0A5K4ERT2"/>
<evidence type="ECO:0000256" key="12">
    <source>
        <dbReference type="SAM" id="Phobius"/>
    </source>
</evidence>
<dbReference type="InterPro" id="IPR036188">
    <property type="entry name" value="FAD/NAD-bd_sf"/>
</dbReference>
<evidence type="ECO:0000256" key="10">
    <source>
        <dbReference type="ARBA" id="ARBA00023136"/>
    </source>
</evidence>
<dbReference type="GO" id="GO:0120538">
    <property type="term" value="F:2-methoxy-6-polyprenolphenol 4-hydroxylase activity"/>
    <property type="evidence" value="ECO:0007669"/>
    <property type="project" value="UniProtKB-EC"/>
</dbReference>
<comment type="catalytic activity">
    <reaction evidence="11">
        <text>a 2-methoxy-6-(all-trans-polyprenyl)phenol + 2 reduced [2Fe-2S]-[ferredoxin] + O2 + 2 H(+) = a 2-methoxy-6-(all-trans-polyprenyl)benzene-1,4-diol + 2 oxidized [2Fe-2S]-[ferredoxin] + H2O</text>
        <dbReference type="Rhea" id="RHEA:81183"/>
        <dbReference type="Rhea" id="RHEA-COMP:9551"/>
        <dbReference type="Rhea" id="RHEA-COMP:10000"/>
        <dbReference type="Rhea" id="RHEA-COMP:10001"/>
        <dbReference type="Rhea" id="RHEA-COMP:10858"/>
        <dbReference type="ChEBI" id="CHEBI:15377"/>
        <dbReference type="ChEBI" id="CHEBI:15378"/>
        <dbReference type="ChEBI" id="CHEBI:15379"/>
        <dbReference type="ChEBI" id="CHEBI:33737"/>
        <dbReference type="ChEBI" id="CHEBI:33738"/>
        <dbReference type="ChEBI" id="CHEBI:62731"/>
        <dbReference type="ChEBI" id="CHEBI:84166"/>
        <dbReference type="EC" id="1.14.15.46"/>
    </reaction>
</comment>
<dbReference type="InterPro" id="IPR010971">
    <property type="entry name" value="UbiH/COQ6"/>
</dbReference>
<dbReference type="PANTHER" id="PTHR43876:SF7">
    <property type="entry name" value="UBIQUINONE BIOSYNTHESIS MONOOXYGENASE COQ6, MITOCHONDRIAL"/>
    <property type="match status" value="1"/>
</dbReference>
<proteinExistence type="inferred from homology"/>
<keyword evidence="4 11" id="KW-0831">Ubiquinone biosynthesis</keyword>
<evidence type="ECO:0000256" key="4">
    <source>
        <dbReference type="ARBA" id="ARBA00022688"/>
    </source>
</evidence>
<dbReference type="InterPro" id="IPR000689">
    <property type="entry name" value="UbQ_mOase_COQ6"/>
</dbReference>
<reference evidence="14" key="1">
    <citation type="journal article" date="2012" name="PLoS Negl. Trop. Dis.">
        <title>A systematically improved high quality genome and transcriptome of the human blood fluke Schistosoma mansoni.</title>
        <authorList>
            <person name="Protasio A.V."/>
            <person name="Tsai I.J."/>
            <person name="Babbage A."/>
            <person name="Nichol S."/>
            <person name="Hunt M."/>
            <person name="Aslett M.A."/>
            <person name="De Silva N."/>
            <person name="Velarde G.S."/>
            <person name="Anderson T.J."/>
            <person name="Clark R.C."/>
            <person name="Davidson C."/>
            <person name="Dillon G.P."/>
            <person name="Holroyd N.E."/>
            <person name="LoVerde P.T."/>
            <person name="Lloyd C."/>
            <person name="McQuillan J."/>
            <person name="Oliveira G."/>
            <person name="Otto T.D."/>
            <person name="Parker-Manuel S.J."/>
            <person name="Quail M.A."/>
            <person name="Wilson R.A."/>
            <person name="Zerlotini A."/>
            <person name="Dunne D.W."/>
            <person name="Berriman M."/>
        </authorList>
    </citation>
    <scope>NUCLEOTIDE SEQUENCE [LARGE SCALE GENOMIC DNA]</scope>
    <source>
        <strain evidence="14">Puerto Rican</strain>
    </source>
</reference>
<evidence type="ECO:0000256" key="5">
    <source>
        <dbReference type="ARBA" id="ARBA00022792"/>
    </source>
</evidence>
<accession>A0A5K4ERT2</accession>
<dbReference type="EC" id="1.14.15.46" evidence="11"/>
<sequence length="535" mass="59848">MVHTTRTFNALNFTVYYAKLLHHVPSIQSMMFPNYHKFLTTSFRSYSAKKLLPRYDIVIVGGGMVGFGLAAVAAASKFLGKKNILLLESSGKKTYQRKEEYENRVVALNDLSVNMLKNIGVWEFIQSFRSQPVNKMKVWETKSNLYLTFQRNPLAYIVENDLVIESLRNHLESINNSSNVTILYEAQAENIQLPSRDHPEHLVRLDVQQRTQNKRETVETDLLVGADGFNSLVRKTANIHTIGWNHNQKAIVATLKLEQANNESIAWQRFLPTGPIALLPLSKEYTSLVWSTTSYEADRLMNLKDSDFIQELNDCLTKPSESMSQIGTVLSNVGQCFAGVVDYFGNQIKSTENESESSSFSTPSVVSIQPNTKRACFPLGFQHATFYSATRVALVGDSAHRILPLAGQGVNLGFGDVVSLVRHLEEAVFHGANIGSLAYLKDYTNERQRIIVPLAGTLELINLLYSTDVYCKQNINESSICHNSKLSYLINKFITNIRGTGMSTIQSSQVLKEFLMGVAVTGQIGTSQSKPTYCL</sequence>
<evidence type="ECO:0000256" key="6">
    <source>
        <dbReference type="ARBA" id="ARBA00022827"/>
    </source>
</evidence>
<dbReference type="InterPro" id="IPR051205">
    <property type="entry name" value="UbiH/COQ6_monooxygenase"/>
</dbReference>
<keyword evidence="5 11" id="KW-0999">Mitochondrion inner membrane</keyword>
<keyword evidence="6 11" id="KW-0274">FAD</keyword>
<evidence type="ECO:0000259" key="13">
    <source>
        <dbReference type="Pfam" id="PF01494"/>
    </source>
</evidence>
<comment type="subcellular location">
    <subcellularLocation>
        <location evidence="11">Mitochondrion inner membrane</location>
        <topology evidence="11">Peripheral membrane protein</topology>
        <orientation evidence="11">Matrix side</orientation>
    </subcellularLocation>
</comment>
<dbReference type="WBParaSite" id="Smp_153460.2">
    <property type="protein sequence ID" value="Smp_153460.2"/>
    <property type="gene ID" value="Smp_153460"/>
</dbReference>
<dbReference type="Pfam" id="PF01494">
    <property type="entry name" value="FAD_binding_3"/>
    <property type="match status" value="2"/>
</dbReference>
<dbReference type="ExpressionAtlas" id="A0A5K4ERT2">
    <property type="expression patterns" value="baseline"/>
</dbReference>
<dbReference type="PRINTS" id="PR00420">
    <property type="entry name" value="RNGMNOXGNASE"/>
</dbReference>
<dbReference type="STRING" id="6183.A0A5K4ERT2"/>
<dbReference type="Gene3D" id="3.50.50.60">
    <property type="entry name" value="FAD/NAD(P)-binding domain"/>
    <property type="match status" value="2"/>
</dbReference>
<comment type="cofactor">
    <cofactor evidence="1 11">
        <name>FAD</name>
        <dbReference type="ChEBI" id="CHEBI:57692"/>
    </cofactor>
</comment>
<comment type="catalytic activity">
    <reaction evidence="11">
        <text>a 4-hydroxy-3-(all-trans-polyprenyl)benzoate + 2 reduced [2Fe-2S]-[ferredoxin] + O2 + 2 H(+) = a 3,4-dihydroxy-5-(all-trans-polyprenyl)benzoate + 2 oxidized [2Fe-2S]-[ferredoxin] + H2O</text>
        <dbReference type="Rhea" id="RHEA:81195"/>
        <dbReference type="Rhea" id="RHEA-COMP:9514"/>
        <dbReference type="Rhea" id="RHEA-COMP:10000"/>
        <dbReference type="Rhea" id="RHEA-COMP:10001"/>
        <dbReference type="Rhea" id="RHEA-COMP:10930"/>
        <dbReference type="ChEBI" id="CHEBI:15377"/>
        <dbReference type="ChEBI" id="CHEBI:15378"/>
        <dbReference type="ChEBI" id="CHEBI:15379"/>
        <dbReference type="ChEBI" id="CHEBI:33737"/>
        <dbReference type="ChEBI" id="CHEBI:33738"/>
        <dbReference type="ChEBI" id="CHEBI:64694"/>
        <dbReference type="ChEBI" id="CHEBI:78396"/>
        <dbReference type="EC" id="1.14.15.45"/>
    </reaction>
</comment>
<dbReference type="HAMAP" id="MF_03193">
    <property type="entry name" value="COQ6_monooxygenase"/>
    <property type="match status" value="1"/>
</dbReference>
<feature type="transmembrane region" description="Helical" evidence="12">
    <location>
        <begin position="57"/>
        <end position="79"/>
    </location>
</feature>
<dbReference type="EC" id="1.14.15.45" evidence="11"/>
<keyword evidence="7 11" id="KW-0560">Oxidoreductase</keyword>
<name>A0A5K4ERT2_SCHMA</name>
<dbReference type="SUPFAM" id="SSF51905">
    <property type="entry name" value="FAD/NAD(P)-binding domain"/>
    <property type="match status" value="1"/>
</dbReference>
<comment type="function">
    <text evidence="11">FAD-dependent monooxygenase required for two non-consecutive steps during ubiquinone biosynthesis. Required for the C5-ring hydroxylation during ubiquinone biosynthesis by catalyzing the hydroxylation of 4-hydroxy-3-(all-trans-polyprenyl)benzoic acid to 3,4-dihydroxy-5-(all-trans-polyprenyl)benzoic acid. Also acts downstream of coq4, for the C1-hydroxylation during ubiquinone biosynthesis by catalyzing the hydroxylation of 2-methoxy-6-(all-trans-polyprenyl)phenol to 2-methoxy-6-(all-trans-polyprenyl)benzene-1,4-diol. The electrons required for the hydroxylation reaction are funneled indirectly to coq6 from NADPH via a ferredoxin/ferredoxin reductase system.</text>
</comment>
<keyword evidence="10 11" id="KW-0472">Membrane</keyword>
<evidence type="ECO:0000313" key="14">
    <source>
        <dbReference type="Proteomes" id="UP000008854"/>
    </source>
</evidence>
<evidence type="ECO:0000256" key="3">
    <source>
        <dbReference type="ARBA" id="ARBA00022630"/>
    </source>
</evidence>
<evidence type="ECO:0000256" key="8">
    <source>
        <dbReference type="ARBA" id="ARBA00023033"/>
    </source>
</evidence>
<dbReference type="Proteomes" id="UP000008854">
    <property type="component" value="Unassembled WGS sequence"/>
</dbReference>
<comment type="pathway">
    <text evidence="11">Cofactor biosynthesis; ubiquinone biosynthesis.</text>
</comment>
<feature type="domain" description="FAD-binding" evidence="13">
    <location>
        <begin position="377"/>
        <end position="450"/>
    </location>
</feature>
<dbReference type="GO" id="GO:0071949">
    <property type="term" value="F:FAD binding"/>
    <property type="evidence" value="ECO:0007669"/>
    <property type="project" value="InterPro"/>
</dbReference>
<keyword evidence="3 11" id="KW-0285">Flavoprotein</keyword>
<evidence type="ECO:0000256" key="7">
    <source>
        <dbReference type="ARBA" id="ARBA00023002"/>
    </source>
</evidence>
<dbReference type="GO" id="GO:0106364">
    <property type="term" value="F:4-hydroxy-3-all-trans-polyprenylbenzoate oxygenase activity"/>
    <property type="evidence" value="ECO:0007669"/>
    <property type="project" value="UniProtKB-EC"/>
</dbReference>
<organism evidence="14 15">
    <name type="scientific">Schistosoma mansoni</name>
    <name type="common">Blood fluke</name>
    <dbReference type="NCBI Taxonomy" id="6183"/>
    <lineage>
        <taxon>Eukaryota</taxon>
        <taxon>Metazoa</taxon>
        <taxon>Spiralia</taxon>
        <taxon>Lophotrochozoa</taxon>
        <taxon>Platyhelminthes</taxon>
        <taxon>Trematoda</taxon>
        <taxon>Digenea</taxon>
        <taxon>Strigeidida</taxon>
        <taxon>Schistosomatoidea</taxon>
        <taxon>Schistosomatidae</taxon>
        <taxon>Schistosoma</taxon>
    </lineage>
</organism>
<protein>
    <recommendedName>
        <fullName evidence="11">Ubiquinone biosynthesis monooxygenase COQ6, mitochondrial</fullName>
        <ecNumber evidence="11">1.14.15.45</ecNumber>
    </recommendedName>
    <alternativeName>
        <fullName evidence="11">2-methoxy-6-polyprenolphenol 4-hydroxylase</fullName>
        <ecNumber evidence="11">1.14.15.46</ecNumber>
    </alternativeName>
</protein>
<dbReference type="InParanoid" id="A0A5K4ERT2"/>
<keyword evidence="9 11" id="KW-0496">Mitochondrion</keyword>
<keyword evidence="8 11" id="KW-0503">Monooxygenase</keyword>
<dbReference type="NCBIfam" id="TIGR01988">
    <property type="entry name" value="Ubi-OHases"/>
    <property type="match status" value="1"/>
</dbReference>
<evidence type="ECO:0000313" key="15">
    <source>
        <dbReference type="WBParaSite" id="Smp_153460.2"/>
    </source>
</evidence>
<keyword evidence="12" id="KW-1133">Transmembrane helix</keyword>
<dbReference type="GO" id="GO:0031314">
    <property type="term" value="C:extrinsic component of mitochondrial inner membrane"/>
    <property type="evidence" value="ECO:0007669"/>
    <property type="project" value="UniProtKB-UniRule"/>
</dbReference>
<evidence type="ECO:0000256" key="9">
    <source>
        <dbReference type="ARBA" id="ARBA00023128"/>
    </source>
</evidence>